<keyword evidence="3" id="KW-1185">Reference proteome</keyword>
<evidence type="ECO:0000313" key="3">
    <source>
        <dbReference type="Proteomes" id="UP000595140"/>
    </source>
</evidence>
<evidence type="ECO:0000256" key="1">
    <source>
        <dbReference type="SAM" id="Phobius"/>
    </source>
</evidence>
<name>A0A484M8P6_9ASTE</name>
<keyword evidence="1" id="KW-1133">Transmembrane helix</keyword>
<sequence length="66" mass="7094">MARSLGLTCRRMNQPGSNRCCRICSATPLPASIGIAIVAFGIYRHRVGGAACNQIYAHSHSESHSH</sequence>
<gene>
    <name evidence="2" type="ORF">CCAM_LOCUS26783</name>
</gene>
<feature type="transmembrane region" description="Helical" evidence="1">
    <location>
        <begin position="20"/>
        <end position="43"/>
    </location>
</feature>
<reference evidence="2 3" key="1">
    <citation type="submission" date="2018-04" db="EMBL/GenBank/DDBJ databases">
        <authorList>
            <person name="Vogel A."/>
        </authorList>
    </citation>
    <scope>NUCLEOTIDE SEQUENCE [LARGE SCALE GENOMIC DNA]</scope>
</reference>
<protein>
    <submittedName>
        <fullName evidence="2">Uncharacterized protein</fullName>
    </submittedName>
</protein>
<accession>A0A484M8P6</accession>
<dbReference type="AlphaFoldDB" id="A0A484M8P6"/>
<evidence type="ECO:0000313" key="2">
    <source>
        <dbReference type="EMBL" id="VFQ85007.1"/>
    </source>
</evidence>
<keyword evidence="1" id="KW-0472">Membrane</keyword>
<keyword evidence="1" id="KW-0812">Transmembrane</keyword>
<dbReference type="EMBL" id="OOIL02002808">
    <property type="protein sequence ID" value="VFQ85007.1"/>
    <property type="molecule type" value="Genomic_DNA"/>
</dbReference>
<organism evidence="2 3">
    <name type="scientific">Cuscuta campestris</name>
    <dbReference type="NCBI Taxonomy" id="132261"/>
    <lineage>
        <taxon>Eukaryota</taxon>
        <taxon>Viridiplantae</taxon>
        <taxon>Streptophyta</taxon>
        <taxon>Embryophyta</taxon>
        <taxon>Tracheophyta</taxon>
        <taxon>Spermatophyta</taxon>
        <taxon>Magnoliopsida</taxon>
        <taxon>eudicotyledons</taxon>
        <taxon>Gunneridae</taxon>
        <taxon>Pentapetalae</taxon>
        <taxon>asterids</taxon>
        <taxon>lamiids</taxon>
        <taxon>Solanales</taxon>
        <taxon>Convolvulaceae</taxon>
        <taxon>Cuscuteae</taxon>
        <taxon>Cuscuta</taxon>
        <taxon>Cuscuta subgen. Grammica</taxon>
        <taxon>Cuscuta sect. Cleistogrammica</taxon>
    </lineage>
</organism>
<proteinExistence type="predicted"/>
<dbReference type="Proteomes" id="UP000595140">
    <property type="component" value="Unassembled WGS sequence"/>
</dbReference>